<dbReference type="GO" id="GO:0008097">
    <property type="term" value="F:5S rRNA binding"/>
    <property type="evidence" value="ECO:0007669"/>
    <property type="project" value="TreeGrafter"/>
</dbReference>
<organism evidence="7 8">
    <name type="scientific">Melanopsichium pennsylvanicum</name>
    <dbReference type="NCBI Taxonomy" id="63383"/>
    <lineage>
        <taxon>Eukaryota</taxon>
        <taxon>Fungi</taxon>
        <taxon>Dikarya</taxon>
        <taxon>Basidiomycota</taxon>
        <taxon>Ustilaginomycotina</taxon>
        <taxon>Ustilaginomycetes</taxon>
        <taxon>Ustilaginales</taxon>
        <taxon>Ustilaginaceae</taxon>
        <taxon>Melanopsichium</taxon>
    </lineage>
</organism>
<comment type="caution">
    <text evidence="7">The sequence shown here is derived from an EMBL/GenBank/DDBJ whole genome shotgun (WGS) entry which is preliminary data.</text>
</comment>
<feature type="compositionally biased region" description="Basic residues" evidence="6">
    <location>
        <begin position="322"/>
        <end position="335"/>
    </location>
</feature>
<evidence type="ECO:0000313" key="8">
    <source>
        <dbReference type="Proteomes" id="UP001294444"/>
    </source>
</evidence>
<keyword evidence="8" id="KW-1185">Reference proteome</keyword>
<feature type="region of interest" description="Disordered" evidence="6">
    <location>
        <begin position="1"/>
        <end position="28"/>
    </location>
</feature>
<dbReference type="AlphaFoldDB" id="A0AAJ4XQL3"/>
<accession>A0AAJ4XQL3</accession>
<feature type="compositionally biased region" description="Polar residues" evidence="6">
    <location>
        <begin position="1"/>
        <end position="19"/>
    </location>
</feature>
<keyword evidence="4 5" id="KW-0539">Nucleus</keyword>
<dbReference type="EMBL" id="OAPG01000019">
    <property type="protein sequence ID" value="SNX87369.1"/>
    <property type="molecule type" value="Genomic_DNA"/>
</dbReference>
<dbReference type="GO" id="GO:0000027">
    <property type="term" value="P:ribosomal large subunit assembly"/>
    <property type="evidence" value="ECO:0007669"/>
    <property type="project" value="UniProtKB-UniRule"/>
</dbReference>
<comment type="subcellular location">
    <subcellularLocation>
        <location evidence="5">Nucleus</location>
        <location evidence="5">Nucleolus</location>
    </subcellularLocation>
    <subcellularLocation>
        <location evidence="5">Nucleus</location>
        <location evidence="5">Nucleoplasm</location>
    </subcellularLocation>
</comment>
<dbReference type="GO" id="GO:0005654">
    <property type="term" value="C:nucleoplasm"/>
    <property type="evidence" value="ECO:0007669"/>
    <property type="project" value="UniProtKB-SubCell"/>
</dbReference>
<feature type="region of interest" description="Disordered" evidence="6">
    <location>
        <begin position="154"/>
        <end position="187"/>
    </location>
</feature>
<dbReference type="GO" id="GO:0005730">
    <property type="term" value="C:nucleolus"/>
    <property type="evidence" value="ECO:0007669"/>
    <property type="project" value="UniProtKB-SubCell"/>
</dbReference>
<dbReference type="InterPro" id="IPR011687">
    <property type="entry name" value="Nop53/GLTSCR2"/>
</dbReference>
<dbReference type="PANTHER" id="PTHR14211:SF7">
    <property type="entry name" value="RIBOSOME BIOGENESIS PROTEIN NOP53"/>
    <property type="match status" value="1"/>
</dbReference>
<evidence type="ECO:0000256" key="2">
    <source>
        <dbReference type="ARBA" id="ARBA00018339"/>
    </source>
</evidence>
<keyword evidence="3 5" id="KW-0690">Ribosome biogenesis</keyword>
<dbReference type="Pfam" id="PF07767">
    <property type="entry name" value="Nop53"/>
    <property type="match status" value="1"/>
</dbReference>
<evidence type="ECO:0000256" key="5">
    <source>
        <dbReference type="PIRNR" id="PIRNR017302"/>
    </source>
</evidence>
<dbReference type="Proteomes" id="UP001294444">
    <property type="component" value="Unassembled WGS sequence"/>
</dbReference>
<name>A0AAJ4XQL3_9BASI</name>
<protein>
    <recommendedName>
        <fullName evidence="2 5">Ribosome biogenesis protein NOP53</fullName>
    </recommendedName>
</protein>
<comment type="similarity">
    <text evidence="1 5">Belongs to the NOP53 family.</text>
</comment>
<sequence length="468" mass="52228">MAPTRTKASSIGAPSQHSQSSRKGKKAWRKNIDLTTTEQFLQEQSDPLRATASDVLFVEDRSGQETLLAKQARTKRPLKSLEILQNKIGHAPLLPARKQKAAVGVDKKLESRLRKMVGRNQVSTKGDASAIANNSDQVVANTLGSVYDVWAAPSSSSSSSSSSNNKGKGKAQQDKAEERGWIPAQVSKPTVHIPKTLRRDDYNNIASSLAAIELPHPGTSYNPDLESHEALIQQAFEIEKRLEENEQMDLAERQNWQAKLATIVAREAELRLQKNDEIKRYRGMDVDLPTASDDDVEQDQNDCSSGDTSDEEEGGASGEPKRKTRQQKQRAKKARMQAAEASRRKKARIEAAAILQLPALKRRQARLNAARAQAAEQRKLEKESILAKQGLSGIKVGKYKVPVSKIDVQLGDELSESLRTLKPEGNLFRDRYVKLQSRGVIEPRVRQTHTRRKNKVKSYETHDYKKFS</sequence>
<evidence type="ECO:0000256" key="4">
    <source>
        <dbReference type="ARBA" id="ARBA00023242"/>
    </source>
</evidence>
<feature type="compositionally biased region" description="Basic and acidic residues" evidence="6">
    <location>
        <begin position="171"/>
        <end position="180"/>
    </location>
</feature>
<evidence type="ECO:0000256" key="6">
    <source>
        <dbReference type="SAM" id="MobiDB-lite"/>
    </source>
</evidence>
<feature type="compositionally biased region" description="Basic and acidic residues" evidence="6">
    <location>
        <begin position="457"/>
        <end position="468"/>
    </location>
</feature>
<evidence type="ECO:0000256" key="3">
    <source>
        <dbReference type="ARBA" id="ARBA00022517"/>
    </source>
</evidence>
<reference evidence="7" key="1">
    <citation type="submission" date="2023-10" db="EMBL/GenBank/DDBJ databases">
        <authorList>
            <person name="Guldener U."/>
        </authorList>
    </citation>
    <scope>NUCLEOTIDE SEQUENCE</scope>
    <source>
        <strain evidence="7">Mp4</strain>
    </source>
</reference>
<evidence type="ECO:0000313" key="7">
    <source>
        <dbReference type="EMBL" id="SNX87369.1"/>
    </source>
</evidence>
<dbReference type="GO" id="GO:0006364">
    <property type="term" value="P:rRNA processing"/>
    <property type="evidence" value="ECO:0007669"/>
    <property type="project" value="TreeGrafter"/>
</dbReference>
<feature type="compositionally biased region" description="Basic residues" evidence="6">
    <location>
        <begin position="446"/>
        <end position="456"/>
    </location>
</feature>
<dbReference type="PIRSF" id="PIRSF017302">
    <property type="entry name" value="Gltscr2"/>
    <property type="match status" value="1"/>
</dbReference>
<gene>
    <name evidence="7" type="ORF">MEPE_06079</name>
</gene>
<feature type="compositionally biased region" description="Low complexity" evidence="6">
    <location>
        <begin position="154"/>
        <end position="163"/>
    </location>
</feature>
<feature type="region of interest" description="Disordered" evidence="6">
    <location>
        <begin position="444"/>
        <end position="468"/>
    </location>
</feature>
<evidence type="ECO:0000256" key="1">
    <source>
        <dbReference type="ARBA" id="ARBA00008838"/>
    </source>
</evidence>
<comment type="function">
    <text evidence="5">May play a role in ribosome biogenesis.</text>
</comment>
<dbReference type="PANTHER" id="PTHR14211">
    <property type="entry name" value="GLIOMA SUPPRESSOR CANDIDATE REGION GENE 2"/>
    <property type="match status" value="1"/>
</dbReference>
<feature type="region of interest" description="Disordered" evidence="6">
    <location>
        <begin position="283"/>
        <end position="344"/>
    </location>
</feature>
<proteinExistence type="inferred from homology"/>